<evidence type="ECO:0000313" key="2">
    <source>
        <dbReference type="Proteomes" id="UP000557204"/>
    </source>
</evidence>
<dbReference type="InterPro" id="IPR019719">
    <property type="entry name" value="DUF2599"/>
</dbReference>
<accession>A0A849K4U5</accession>
<sequence>MTFALPEGGFVRHADGSVGVLGAPDGGTPVAGLSAPDGPAVFRQVDTRHVELVRTGDGGTSDPGDVSTTVGTRGLVDATWGEREGGRSLAVDPTAWARSAGVAGVELVRAELAAADPEADTATMHDQLRCHALGAPDKDTWNLEPWRPDVGLVAVLAARCNPVEGS</sequence>
<reference evidence="1 2" key="1">
    <citation type="submission" date="2020-05" db="EMBL/GenBank/DDBJ databases">
        <title>Genome sequence of Isoptericola sp. JC619 isolated from Chilika lagoon, India.</title>
        <authorList>
            <person name="Kumar D."/>
            <person name="Appam K."/>
            <person name="Gandham S."/>
            <person name="Uppada J."/>
            <person name="Sasikala C."/>
            <person name="Venkata Ramana C."/>
        </authorList>
    </citation>
    <scope>NUCLEOTIDE SEQUENCE [LARGE SCALE GENOMIC DNA]</scope>
    <source>
        <strain evidence="1 2">JC619</strain>
    </source>
</reference>
<dbReference type="Proteomes" id="UP000557204">
    <property type="component" value="Unassembled WGS sequence"/>
</dbReference>
<gene>
    <name evidence="1" type="ORF">HLI28_12560</name>
</gene>
<dbReference type="AlphaFoldDB" id="A0A849K4U5"/>
<dbReference type="EMBL" id="JABFAJ010000024">
    <property type="protein sequence ID" value="NNU28368.1"/>
    <property type="molecule type" value="Genomic_DNA"/>
</dbReference>
<comment type="caution">
    <text evidence="1">The sequence shown here is derived from an EMBL/GenBank/DDBJ whole genome shotgun (WGS) entry which is preliminary data.</text>
</comment>
<evidence type="ECO:0000313" key="1">
    <source>
        <dbReference type="EMBL" id="NNU28368.1"/>
    </source>
</evidence>
<dbReference type="Pfam" id="PF10783">
    <property type="entry name" value="DUF2599"/>
    <property type="match status" value="1"/>
</dbReference>
<proteinExistence type="predicted"/>
<protein>
    <submittedName>
        <fullName evidence="1">DUF2599 domain-containing protein</fullName>
    </submittedName>
</protein>
<name>A0A849K4U5_9MICO</name>
<organism evidence="1 2">
    <name type="scientific">Isoptericola sediminis</name>
    <dbReference type="NCBI Taxonomy" id="2733572"/>
    <lineage>
        <taxon>Bacteria</taxon>
        <taxon>Bacillati</taxon>
        <taxon>Actinomycetota</taxon>
        <taxon>Actinomycetes</taxon>
        <taxon>Micrococcales</taxon>
        <taxon>Promicromonosporaceae</taxon>
        <taxon>Isoptericola</taxon>
    </lineage>
</organism>
<keyword evidence="2" id="KW-1185">Reference proteome</keyword>